<accession>X1FMW7</accession>
<organism evidence="1">
    <name type="scientific">marine sediment metagenome</name>
    <dbReference type="NCBI Taxonomy" id="412755"/>
    <lineage>
        <taxon>unclassified sequences</taxon>
        <taxon>metagenomes</taxon>
        <taxon>ecological metagenomes</taxon>
    </lineage>
</organism>
<name>X1FMW7_9ZZZZ</name>
<comment type="caution">
    <text evidence="1">The sequence shown here is derived from an EMBL/GenBank/DDBJ whole genome shotgun (WGS) entry which is preliminary data.</text>
</comment>
<sequence length="46" mass="5217">MKQGIYLNLKGKIPDYVFDYKRKSDILPEKGFFLDTHAHTTASDGG</sequence>
<feature type="non-terminal residue" evidence="1">
    <location>
        <position position="46"/>
    </location>
</feature>
<dbReference type="EMBL" id="BARU01009199">
    <property type="protein sequence ID" value="GAH33865.1"/>
    <property type="molecule type" value="Genomic_DNA"/>
</dbReference>
<proteinExistence type="predicted"/>
<dbReference type="AlphaFoldDB" id="X1FMW7"/>
<protein>
    <submittedName>
        <fullName evidence="1">Uncharacterized protein</fullName>
    </submittedName>
</protein>
<evidence type="ECO:0000313" key="1">
    <source>
        <dbReference type="EMBL" id="GAH33865.1"/>
    </source>
</evidence>
<reference evidence="1" key="1">
    <citation type="journal article" date="2014" name="Front. Microbiol.">
        <title>High frequency of phylogenetically diverse reductive dehalogenase-homologous genes in deep subseafloor sedimentary metagenomes.</title>
        <authorList>
            <person name="Kawai M."/>
            <person name="Futagami T."/>
            <person name="Toyoda A."/>
            <person name="Takaki Y."/>
            <person name="Nishi S."/>
            <person name="Hori S."/>
            <person name="Arai W."/>
            <person name="Tsubouchi T."/>
            <person name="Morono Y."/>
            <person name="Uchiyama I."/>
            <person name="Ito T."/>
            <person name="Fujiyama A."/>
            <person name="Inagaki F."/>
            <person name="Takami H."/>
        </authorList>
    </citation>
    <scope>NUCLEOTIDE SEQUENCE</scope>
    <source>
        <strain evidence="1">Expedition CK06-06</strain>
    </source>
</reference>
<gene>
    <name evidence="1" type="ORF">S03H2_17794</name>
</gene>